<dbReference type="STRING" id="4795.A0A225UV60"/>
<evidence type="ECO:0000256" key="4">
    <source>
        <dbReference type="ARBA" id="ARBA00023004"/>
    </source>
</evidence>
<dbReference type="EMBL" id="NBNE01011194">
    <property type="protein sequence ID" value="OWY96812.1"/>
    <property type="molecule type" value="Genomic_DNA"/>
</dbReference>
<dbReference type="PRINTS" id="PR00385">
    <property type="entry name" value="P450"/>
</dbReference>
<keyword evidence="4 5" id="KW-0408">Iron</keyword>
<protein>
    <recommendedName>
        <fullName evidence="9">Cytochrome P450</fullName>
    </recommendedName>
</protein>
<evidence type="ECO:0000313" key="8">
    <source>
        <dbReference type="Proteomes" id="UP000198211"/>
    </source>
</evidence>
<dbReference type="OrthoDB" id="1470350at2759"/>
<dbReference type="GO" id="GO:0004497">
    <property type="term" value="F:monooxygenase activity"/>
    <property type="evidence" value="ECO:0007669"/>
    <property type="project" value="UniProtKB-KW"/>
</dbReference>
<dbReference type="GO" id="GO:0020037">
    <property type="term" value="F:heme binding"/>
    <property type="evidence" value="ECO:0007669"/>
    <property type="project" value="InterPro"/>
</dbReference>
<organism evidence="7 8">
    <name type="scientific">Phytophthora megakarya</name>
    <dbReference type="NCBI Taxonomy" id="4795"/>
    <lineage>
        <taxon>Eukaryota</taxon>
        <taxon>Sar</taxon>
        <taxon>Stramenopiles</taxon>
        <taxon>Oomycota</taxon>
        <taxon>Peronosporomycetes</taxon>
        <taxon>Peronosporales</taxon>
        <taxon>Peronosporaceae</taxon>
        <taxon>Phytophthora</taxon>
    </lineage>
</organism>
<dbReference type="PANTHER" id="PTHR24296">
    <property type="entry name" value="CYTOCHROME P450"/>
    <property type="match status" value="1"/>
</dbReference>
<comment type="caution">
    <text evidence="7">The sequence shown here is derived from an EMBL/GenBank/DDBJ whole genome shotgun (WGS) entry which is preliminary data.</text>
</comment>
<comment type="cofactor">
    <cofactor evidence="5">
        <name>heme</name>
        <dbReference type="ChEBI" id="CHEBI:30413"/>
    </cofactor>
</comment>
<keyword evidence="5 6" id="KW-0349">Heme</keyword>
<dbReference type="PRINTS" id="PR00463">
    <property type="entry name" value="EP450I"/>
</dbReference>
<keyword evidence="2 5" id="KW-0479">Metal-binding</keyword>
<evidence type="ECO:0000313" key="7">
    <source>
        <dbReference type="EMBL" id="OWY96812.1"/>
    </source>
</evidence>
<dbReference type="InterPro" id="IPR001128">
    <property type="entry name" value="Cyt_P450"/>
</dbReference>
<name>A0A225UV60_9STRA</name>
<dbReference type="Gene3D" id="1.10.630.10">
    <property type="entry name" value="Cytochrome P450"/>
    <property type="match status" value="1"/>
</dbReference>
<dbReference type="GO" id="GO:0005506">
    <property type="term" value="F:iron ion binding"/>
    <property type="evidence" value="ECO:0007669"/>
    <property type="project" value="InterPro"/>
</dbReference>
<proteinExistence type="inferred from homology"/>
<evidence type="ECO:0000256" key="6">
    <source>
        <dbReference type="RuleBase" id="RU000461"/>
    </source>
</evidence>
<dbReference type="InterPro" id="IPR036396">
    <property type="entry name" value="Cyt_P450_sf"/>
</dbReference>
<reference evidence="8" key="1">
    <citation type="submission" date="2017-03" db="EMBL/GenBank/DDBJ databases">
        <title>Phytopthora megakarya and P. palmivora, two closely related causual agents of cacao black pod achieved similar genome size and gene model numbers by different mechanisms.</title>
        <authorList>
            <person name="Ali S."/>
            <person name="Shao J."/>
            <person name="Larry D.J."/>
            <person name="Kronmiller B."/>
            <person name="Shen D."/>
            <person name="Strem M.D."/>
            <person name="Melnick R.L."/>
            <person name="Guiltinan M.J."/>
            <person name="Tyler B.M."/>
            <person name="Meinhardt L.W."/>
            <person name="Bailey B.A."/>
        </authorList>
    </citation>
    <scope>NUCLEOTIDE SEQUENCE [LARGE SCALE GENOMIC DNA]</scope>
    <source>
        <strain evidence="8">zdho120</strain>
    </source>
</reference>
<feature type="binding site" description="axial binding residue" evidence="5">
    <location>
        <position position="319"/>
    </location>
    <ligand>
        <name>heme</name>
        <dbReference type="ChEBI" id="CHEBI:30413"/>
    </ligand>
    <ligandPart>
        <name>Fe</name>
        <dbReference type="ChEBI" id="CHEBI:18248"/>
    </ligandPart>
</feature>
<dbReference type="GO" id="GO:0006629">
    <property type="term" value="P:lipid metabolic process"/>
    <property type="evidence" value="ECO:0007669"/>
    <property type="project" value="UniProtKB-ARBA"/>
</dbReference>
<keyword evidence="3 6" id="KW-0560">Oxidoreductase</keyword>
<evidence type="ECO:0008006" key="9">
    <source>
        <dbReference type="Google" id="ProtNLM"/>
    </source>
</evidence>
<dbReference type="Pfam" id="PF00067">
    <property type="entry name" value="p450"/>
    <property type="match status" value="1"/>
</dbReference>
<evidence type="ECO:0000256" key="5">
    <source>
        <dbReference type="PIRSR" id="PIRSR602401-1"/>
    </source>
</evidence>
<dbReference type="AlphaFoldDB" id="A0A225UV60"/>
<gene>
    <name evidence="7" type="ORF">PHMEG_00032827</name>
</gene>
<sequence length="376" mass="42949">MASVLPTRTLREYMAPIIQEKALQLQRNLKKKSDTNQTFDMQKLMQQFTLDTFAEIGFGCKLDLLTSGKEHPFEVAFDDANQISSERFTKPTWLWKFQRYFNVGSERRLREATSEMNDFILSLIKDAMKQIEAFKSADTEDHSACKNIMTTLNNKQSITPPEVRDIALTSLEASRNSTAATLVWLFHLVSLNPRVEKKLRAEIFTKFPVFKESDSYIPSYEELNDLPYMEATIMEVFRLAPSVPVLPYHCTHDTVLRGNTFIPAGTDVFLHLYAAGRLSSVWGSDVESFTPERFLDAETGKLLKDSPAMYSFGGGPRSCIGNNLAMLEMKTTIATVISRFTLTQEPGQDVRSMLDLTLTMKNPLMMRSYYMYYNEN</sequence>
<evidence type="ECO:0000256" key="3">
    <source>
        <dbReference type="ARBA" id="ARBA00023002"/>
    </source>
</evidence>
<keyword evidence="8" id="KW-1185">Reference proteome</keyword>
<dbReference type="InterPro" id="IPR002401">
    <property type="entry name" value="Cyt_P450_E_grp-I"/>
</dbReference>
<dbReference type="Proteomes" id="UP000198211">
    <property type="component" value="Unassembled WGS sequence"/>
</dbReference>
<evidence type="ECO:0000256" key="2">
    <source>
        <dbReference type="ARBA" id="ARBA00022723"/>
    </source>
</evidence>
<keyword evidence="6" id="KW-0503">Monooxygenase</keyword>
<dbReference type="InterPro" id="IPR017972">
    <property type="entry name" value="Cyt_P450_CS"/>
</dbReference>
<evidence type="ECO:0000256" key="1">
    <source>
        <dbReference type="ARBA" id="ARBA00010617"/>
    </source>
</evidence>
<dbReference type="SUPFAM" id="SSF48264">
    <property type="entry name" value="Cytochrome P450"/>
    <property type="match status" value="1"/>
</dbReference>
<comment type="similarity">
    <text evidence="1 6">Belongs to the cytochrome P450 family.</text>
</comment>
<accession>A0A225UV60</accession>
<dbReference type="GO" id="GO:0016705">
    <property type="term" value="F:oxidoreductase activity, acting on paired donors, with incorporation or reduction of molecular oxygen"/>
    <property type="evidence" value="ECO:0007669"/>
    <property type="project" value="InterPro"/>
</dbReference>
<dbReference type="PROSITE" id="PS00086">
    <property type="entry name" value="CYTOCHROME_P450"/>
    <property type="match status" value="1"/>
</dbReference>